<dbReference type="AlphaFoldDB" id="A0A3S5B5R5"/>
<proteinExistence type="predicted"/>
<name>A0A3S5B5R5_9PLAT</name>
<accession>A0A3S5B5R5</accession>
<organism evidence="1 2">
    <name type="scientific">Protopolystoma xenopodis</name>
    <dbReference type="NCBI Taxonomy" id="117903"/>
    <lineage>
        <taxon>Eukaryota</taxon>
        <taxon>Metazoa</taxon>
        <taxon>Spiralia</taxon>
        <taxon>Lophotrochozoa</taxon>
        <taxon>Platyhelminthes</taxon>
        <taxon>Monogenea</taxon>
        <taxon>Polyopisthocotylea</taxon>
        <taxon>Polystomatidea</taxon>
        <taxon>Polystomatidae</taxon>
        <taxon>Protopolystoma</taxon>
    </lineage>
</organism>
<reference evidence="1" key="1">
    <citation type="submission" date="2018-11" db="EMBL/GenBank/DDBJ databases">
        <authorList>
            <consortium name="Pathogen Informatics"/>
        </authorList>
    </citation>
    <scope>NUCLEOTIDE SEQUENCE</scope>
</reference>
<evidence type="ECO:0000313" key="1">
    <source>
        <dbReference type="EMBL" id="VEL13969.1"/>
    </source>
</evidence>
<gene>
    <name evidence="1" type="ORF">PXEA_LOCUS7409</name>
</gene>
<keyword evidence="2" id="KW-1185">Reference proteome</keyword>
<dbReference type="Proteomes" id="UP000784294">
    <property type="component" value="Unassembled WGS sequence"/>
</dbReference>
<protein>
    <submittedName>
        <fullName evidence="1">Uncharacterized protein</fullName>
    </submittedName>
</protein>
<dbReference type="EMBL" id="CAAALY010019552">
    <property type="protein sequence ID" value="VEL13969.1"/>
    <property type="molecule type" value="Genomic_DNA"/>
</dbReference>
<sequence length="81" mass="9355">SSNRWQRKIQDDEGIANELGTDIEVILNSSIRYTRRKALDELVAELALRNDEMQLLITQTQRLTLDRDKLIEEVANTTAQL</sequence>
<feature type="non-terminal residue" evidence="1">
    <location>
        <position position="1"/>
    </location>
</feature>
<comment type="caution">
    <text evidence="1">The sequence shown here is derived from an EMBL/GenBank/DDBJ whole genome shotgun (WGS) entry which is preliminary data.</text>
</comment>
<evidence type="ECO:0000313" key="2">
    <source>
        <dbReference type="Proteomes" id="UP000784294"/>
    </source>
</evidence>